<sequence length="201" mass="23427">MTSESRYPVDDLRRYIQVFDNALPDDFCDQMVQSFNHMARFHVRNGRGYRQGLEESGWTELDITPLTDAGFQGFFFKQIDDYLARYNQALGLTIPVPPTSRFAELRIKRYASDGTDGFQPHFDSINQVANRYLVFLWYLNDVEEGGETQFVDLDVKVPARKGRLLVFPPYWMYQHAGLPPRSSDKYIISTYLLFPDQSVNR</sequence>
<dbReference type="InterPro" id="IPR006620">
    <property type="entry name" value="Pro_4_hyd_alph"/>
</dbReference>
<keyword evidence="6" id="KW-0408">Iron</keyword>
<evidence type="ECO:0000256" key="3">
    <source>
        <dbReference type="ARBA" id="ARBA00022896"/>
    </source>
</evidence>
<organism evidence="8 9">
    <name type="scientific">Tahibacter amnicola</name>
    <dbReference type="NCBI Taxonomy" id="2976241"/>
    <lineage>
        <taxon>Bacteria</taxon>
        <taxon>Pseudomonadati</taxon>
        <taxon>Pseudomonadota</taxon>
        <taxon>Gammaproteobacteria</taxon>
        <taxon>Lysobacterales</taxon>
        <taxon>Rhodanobacteraceae</taxon>
        <taxon>Tahibacter</taxon>
    </lineage>
</organism>
<proteinExistence type="predicted"/>
<evidence type="ECO:0000256" key="6">
    <source>
        <dbReference type="ARBA" id="ARBA00023004"/>
    </source>
</evidence>
<evidence type="ECO:0000259" key="7">
    <source>
        <dbReference type="PROSITE" id="PS51471"/>
    </source>
</evidence>
<gene>
    <name evidence="8" type="ORF">N4264_23260</name>
</gene>
<evidence type="ECO:0000256" key="5">
    <source>
        <dbReference type="ARBA" id="ARBA00023002"/>
    </source>
</evidence>
<reference evidence="8" key="1">
    <citation type="submission" date="2022-09" db="EMBL/GenBank/DDBJ databases">
        <title>Tahibacter sp. nov., isolated from a fresh water.</title>
        <authorList>
            <person name="Baek J.H."/>
            <person name="Lee J.K."/>
            <person name="Kim J.M."/>
            <person name="Jeon C.O."/>
        </authorList>
    </citation>
    <scope>NUCLEOTIDE SEQUENCE</scope>
    <source>
        <strain evidence="8">W38</strain>
    </source>
</reference>
<dbReference type="InterPro" id="IPR044862">
    <property type="entry name" value="Pro_4_hyd_alph_FE2OG_OXY"/>
</dbReference>
<keyword evidence="5" id="KW-0560">Oxidoreductase</keyword>
<accession>A0ABY6BC51</accession>
<name>A0ABY6BC51_9GAMM</name>
<evidence type="ECO:0000313" key="9">
    <source>
        <dbReference type="Proteomes" id="UP001064632"/>
    </source>
</evidence>
<comment type="cofactor">
    <cofactor evidence="1">
        <name>L-ascorbate</name>
        <dbReference type="ChEBI" id="CHEBI:38290"/>
    </cofactor>
</comment>
<keyword evidence="2" id="KW-0479">Metal-binding</keyword>
<dbReference type="Gene3D" id="2.60.120.620">
    <property type="entry name" value="q2cbj1_9rhob like domain"/>
    <property type="match status" value="1"/>
</dbReference>
<dbReference type="PROSITE" id="PS51471">
    <property type="entry name" value="FE2OG_OXY"/>
    <property type="match status" value="1"/>
</dbReference>
<keyword evidence="4" id="KW-0223">Dioxygenase</keyword>
<dbReference type="PANTHER" id="PTHR10869">
    <property type="entry name" value="PROLYL 4-HYDROXYLASE ALPHA SUBUNIT"/>
    <property type="match status" value="1"/>
</dbReference>
<dbReference type="SMART" id="SM00702">
    <property type="entry name" value="P4Hc"/>
    <property type="match status" value="1"/>
</dbReference>
<dbReference type="InterPro" id="IPR045054">
    <property type="entry name" value="P4HA-like"/>
</dbReference>
<dbReference type="PANTHER" id="PTHR10869:SF246">
    <property type="entry name" value="TRANSMEMBRANE PROLYL 4-HYDROXYLASE"/>
    <property type="match status" value="1"/>
</dbReference>
<protein>
    <submittedName>
        <fullName evidence="8">2OG-Fe(II) oxygenase</fullName>
    </submittedName>
</protein>
<dbReference type="Pfam" id="PF13640">
    <property type="entry name" value="2OG-FeII_Oxy_3"/>
    <property type="match status" value="1"/>
</dbReference>
<feature type="domain" description="Fe2OG dioxygenase" evidence="7">
    <location>
        <begin position="101"/>
        <end position="195"/>
    </location>
</feature>
<keyword evidence="9" id="KW-1185">Reference proteome</keyword>
<dbReference type="EMBL" id="CP104694">
    <property type="protein sequence ID" value="UXI67624.1"/>
    <property type="molecule type" value="Genomic_DNA"/>
</dbReference>
<dbReference type="InterPro" id="IPR005123">
    <property type="entry name" value="Oxoglu/Fe-dep_dioxygenase_dom"/>
</dbReference>
<dbReference type="Proteomes" id="UP001064632">
    <property type="component" value="Chromosome"/>
</dbReference>
<evidence type="ECO:0000256" key="1">
    <source>
        <dbReference type="ARBA" id="ARBA00001961"/>
    </source>
</evidence>
<keyword evidence="3" id="KW-0847">Vitamin C</keyword>
<evidence type="ECO:0000313" key="8">
    <source>
        <dbReference type="EMBL" id="UXI67624.1"/>
    </source>
</evidence>
<dbReference type="RefSeq" id="WP_261694594.1">
    <property type="nucleotide sequence ID" value="NZ_CP104694.1"/>
</dbReference>
<evidence type="ECO:0000256" key="4">
    <source>
        <dbReference type="ARBA" id="ARBA00022964"/>
    </source>
</evidence>
<evidence type="ECO:0000256" key="2">
    <source>
        <dbReference type="ARBA" id="ARBA00022723"/>
    </source>
</evidence>